<dbReference type="AlphaFoldDB" id="A0A7C9TQP1"/>
<dbReference type="InterPro" id="IPR028082">
    <property type="entry name" value="Peripla_BP_I"/>
</dbReference>
<accession>A0A7C9TQP1</accession>
<gene>
    <name evidence="6" type="ORF">G3T37_07190</name>
</gene>
<dbReference type="GO" id="GO:0003700">
    <property type="term" value="F:DNA-binding transcription factor activity"/>
    <property type="evidence" value="ECO:0007669"/>
    <property type="project" value="TreeGrafter"/>
</dbReference>
<keyword evidence="2" id="KW-0805">Transcription regulation</keyword>
<comment type="caution">
    <text evidence="6">The sequence shown here is derived from an EMBL/GenBank/DDBJ whole genome shotgun (WGS) entry which is preliminary data.</text>
</comment>
<dbReference type="PROSITE" id="PS00356">
    <property type="entry name" value="HTH_LACI_1"/>
    <property type="match status" value="1"/>
</dbReference>
<proteinExistence type="predicted"/>
<feature type="domain" description="HTH lacI-type" evidence="5">
    <location>
        <begin position="6"/>
        <end position="62"/>
    </location>
</feature>
<dbReference type="SMART" id="SM00354">
    <property type="entry name" value="HTH_LACI"/>
    <property type="match status" value="1"/>
</dbReference>
<dbReference type="PANTHER" id="PTHR30146">
    <property type="entry name" value="LACI-RELATED TRANSCRIPTIONAL REPRESSOR"/>
    <property type="match status" value="1"/>
</dbReference>
<keyword evidence="7" id="KW-1185">Reference proteome</keyword>
<dbReference type="Gene3D" id="3.40.50.2300">
    <property type="match status" value="2"/>
</dbReference>
<evidence type="ECO:0000313" key="7">
    <source>
        <dbReference type="Proteomes" id="UP000479756"/>
    </source>
</evidence>
<dbReference type="InterPro" id="IPR010982">
    <property type="entry name" value="Lambda_DNA-bd_dom_sf"/>
</dbReference>
<dbReference type="CDD" id="cd06288">
    <property type="entry name" value="PBP1_sucrose_transcription_regulator"/>
    <property type="match status" value="1"/>
</dbReference>
<evidence type="ECO:0000256" key="4">
    <source>
        <dbReference type="ARBA" id="ARBA00023163"/>
    </source>
</evidence>
<evidence type="ECO:0000259" key="5">
    <source>
        <dbReference type="PROSITE" id="PS50932"/>
    </source>
</evidence>
<evidence type="ECO:0000256" key="1">
    <source>
        <dbReference type="ARBA" id="ARBA00022491"/>
    </source>
</evidence>
<dbReference type="InterPro" id="IPR000843">
    <property type="entry name" value="HTH_LacI"/>
</dbReference>
<keyword evidence="3" id="KW-0238">DNA-binding</keyword>
<dbReference type="RefSeq" id="WP_163472823.1">
    <property type="nucleotide sequence ID" value="NZ_JAAGWZ010000002.1"/>
</dbReference>
<dbReference type="InterPro" id="IPR046335">
    <property type="entry name" value="LacI/GalR-like_sensor"/>
</dbReference>
<reference evidence="6 7" key="1">
    <citation type="journal article" date="2014" name="Int. J. Syst. Evol. Microbiol.">
        <title>Description of Galbitalea soli gen. nov., sp. nov., and Frondihabitans sucicola sp. nov.</title>
        <authorList>
            <person name="Kim S.J."/>
            <person name="Lim J.M."/>
            <person name="Ahn J.H."/>
            <person name="Weon H.Y."/>
            <person name="Hamada M."/>
            <person name="Suzuki K."/>
            <person name="Ahn T.Y."/>
            <person name="Kwon S.W."/>
        </authorList>
    </citation>
    <scope>NUCLEOTIDE SEQUENCE [LARGE SCALE GENOMIC DNA]</scope>
    <source>
        <strain evidence="6 7">NBRC 108727</strain>
    </source>
</reference>
<dbReference type="Proteomes" id="UP000479756">
    <property type="component" value="Unassembled WGS sequence"/>
</dbReference>
<name>A0A7C9TQP1_9MICO</name>
<dbReference type="CDD" id="cd01392">
    <property type="entry name" value="HTH_LacI"/>
    <property type="match status" value="1"/>
</dbReference>
<keyword evidence="1" id="KW-0678">Repressor</keyword>
<dbReference type="SUPFAM" id="SSF53822">
    <property type="entry name" value="Periplasmic binding protein-like I"/>
    <property type="match status" value="1"/>
</dbReference>
<sequence length="334" mass="35446">MVRRRVSMDDIAHATGVSRSTVSFVLNGREDIQIPAPTRDRVRAAARELGYRPHAGAQALAKARTDLIGIVTDIVATPFAGEIIRGAQHAAWARDKFLLVVGTDGDPTRVAAAFEMLLQRRVEGIIFATQANESVTLPAAAREVPTVLVHCVSDAGDFTTILPDEEAGGALATETLIRAGHRRIGMINLDPWLRAAIPRETGYRRALATAGVAFNPRLVRVGHATAEGGYEAARELLAEVDPPTALFCANDRMAMGAYDAVKEAGLRIPGDVSVVGFDNQEIIAAFLRPALTTVALPFDTMGATAIDALCAPSFGPPAVTIVPCPLVERASVGR</sequence>
<dbReference type="PANTHER" id="PTHR30146:SF148">
    <property type="entry name" value="HTH-TYPE TRANSCRIPTIONAL REPRESSOR PURR-RELATED"/>
    <property type="match status" value="1"/>
</dbReference>
<dbReference type="GO" id="GO:0000976">
    <property type="term" value="F:transcription cis-regulatory region binding"/>
    <property type="evidence" value="ECO:0007669"/>
    <property type="project" value="TreeGrafter"/>
</dbReference>
<dbReference type="Gene3D" id="1.10.260.40">
    <property type="entry name" value="lambda repressor-like DNA-binding domains"/>
    <property type="match status" value="1"/>
</dbReference>
<protein>
    <submittedName>
        <fullName evidence="6">Substrate-binding domain-containing protein</fullName>
    </submittedName>
</protein>
<evidence type="ECO:0000313" key="6">
    <source>
        <dbReference type="EMBL" id="NEM91139.1"/>
    </source>
</evidence>
<dbReference type="Pfam" id="PF00356">
    <property type="entry name" value="LacI"/>
    <property type="match status" value="1"/>
</dbReference>
<evidence type="ECO:0000256" key="2">
    <source>
        <dbReference type="ARBA" id="ARBA00023015"/>
    </source>
</evidence>
<evidence type="ECO:0000256" key="3">
    <source>
        <dbReference type="ARBA" id="ARBA00023125"/>
    </source>
</evidence>
<organism evidence="6 7">
    <name type="scientific">Galbitalea soli</name>
    <dbReference type="NCBI Taxonomy" id="1268042"/>
    <lineage>
        <taxon>Bacteria</taxon>
        <taxon>Bacillati</taxon>
        <taxon>Actinomycetota</taxon>
        <taxon>Actinomycetes</taxon>
        <taxon>Micrococcales</taxon>
        <taxon>Microbacteriaceae</taxon>
        <taxon>Galbitalea</taxon>
    </lineage>
</organism>
<keyword evidence="4" id="KW-0804">Transcription</keyword>
<dbReference type="SUPFAM" id="SSF47413">
    <property type="entry name" value="lambda repressor-like DNA-binding domains"/>
    <property type="match status" value="1"/>
</dbReference>
<dbReference type="PROSITE" id="PS50932">
    <property type="entry name" value="HTH_LACI_2"/>
    <property type="match status" value="1"/>
</dbReference>
<dbReference type="EMBL" id="JAAGWZ010000002">
    <property type="protein sequence ID" value="NEM91139.1"/>
    <property type="molecule type" value="Genomic_DNA"/>
</dbReference>
<dbReference type="Pfam" id="PF13377">
    <property type="entry name" value="Peripla_BP_3"/>
    <property type="match status" value="1"/>
</dbReference>